<evidence type="ECO:0000313" key="3">
    <source>
        <dbReference type="Proteomes" id="UP001500403"/>
    </source>
</evidence>
<dbReference type="Proteomes" id="UP001500403">
    <property type="component" value="Unassembled WGS sequence"/>
</dbReference>
<protein>
    <submittedName>
        <fullName evidence="2">Uncharacterized protein</fullName>
    </submittedName>
</protein>
<dbReference type="RefSeq" id="WP_344496987.1">
    <property type="nucleotide sequence ID" value="NZ_BAAAUD010000040.1"/>
</dbReference>
<name>A0ABP6JXQ4_9ACTN</name>
<proteinExistence type="predicted"/>
<feature type="region of interest" description="Disordered" evidence="1">
    <location>
        <begin position="1"/>
        <end position="22"/>
    </location>
</feature>
<comment type="caution">
    <text evidence="2">The sequence shown here is derived from an EMBL/GenBank/DDBJ whole genome shotgun (WGS) entry which is preliminary data.</text>
</comment>
<dbReference type="Pfam" id="PF19979">
    <property type="entry name" value="DUF6415"/>
    <property type="match status" value="1"/>
</dbReference>
<evidence type="ECO:0000256" key="1">
    <source>
        <dbReference type="SAM" id="MobiDB-lite"/>
    </source>
</evidence>
<reference evidence="3" key="1">
    <citation type="journal article" date="2019" name="Int. J. Syst. Evol. Microbiol.">
        <title>The Global Catalogue of Microorganisms (GCM) 10K type strain sequencing project: providing services to taxonomists for standard genome sequencing and annotation.</title>
        <authorList>
            <consortium name="The Broad Institute Genomics Platform"/>
            <consortium name="The Broad Institute Genome Sequencing Center for Infectious Disease"/>
            <person name="Wu L."/>
            <person name="Ma J."/>
        </authorList>
    </citation>
    <scope>NUCLEOTIDE SEQUENCE [LARGE SCALE GENOMIC DNA]</scope>
    <source>
        <strain evidence="3">JCM 9088</strain>
    </source>
</reference>
<dbReference type="EMBL" id="BAAAUD010000040">
    <property type="protein sequence ID" value="GAA2951566.1"/>
    <property type="molecule type" value="Genomic_DNA"/>
</dbReference>
<dbReference type="InterPro" id="IPR046300">
    <property type="entry name" value="DUF6415"/>
</dbReference>
<accession>A0ABP6JXQ4</accession>
<evidence type="ECO:0000313" key="2">
    <source>
        <dbReference type="EMBL" id="GAA2951566.1"/>
    </source>
</evidence>
<organism evidence="2 3">
    <name type="scientific">Streptomyces enissocaesilis</name>
    <dbReference type="NCBI Taxonomy" id="332589"/>
    <lineage>
        <taxon>Bacteria</taxon>
        <taxon>Bacillati</taxon>
        <taxon>Actinomycetota</taxon>
        <taxon>Actinomycetes</taxon>
        <taxon>Kitasatosporales</taxon>
        <taxon>Streptomycetaceae</taxon>
        <taxon>Streptomyces</taxon>
        <taxon>Streptomyces rochei group</taxon>
    </lineage>
</organism>
<gene>
    <name evidence="2" type="ORF">GCM10010446_41010</name>
</gene>
<keyword evidence="3" id="KW-1185">Reference proteome</keyword>
<feature type="compositionally biased region" description="Low complexity" evidence="1">
    <location>
        <begin position="1"/>
        <end position="12"/>
    </location>
</feature>
<sequence length="150" mass="16774">MSLTVLVPENDVVPPPVDEPSTAQWTPPLDAEGLRFVLERIKDWKPFDVEEVFDDLDTAIGNQPPPVATTGALIDRLRDHLKQLSDITVADDKYPPTAEMVLLVERGRPLREERTPADHQRAVGLARRLAFVASDLVEELIEARYIKGAE</sequence>